<dbReference type="AlphaFoldDB" id="A0A0D0BHA4"/>
<gene>
    <name evidence="3" type="ORF">GYMLUDRAFT_41081</name>
</gene>
<feature type="transmembrane region" description="Helical" evidence="1">
    <location>
        <begin position="209"/>
        <end position="231"/>
    </location>
</feature>
<organism evidence="3 4">
    <name type="scientific">Collybiopsis luxurians FD-317 M1</name>
    <dbReference type="NCBI Taxonomy" id="944289"/>
    <lineage>
        <taxon>Eukaryota</taxon>
        <taxon>Fungi</taxon>
        <taxon>Dikarya</taxon>
        <taxon>Basidiomycota</taxon>
        <taxon>Agaricomycotina</taxon>
        <taxon>Agaricomycetes</taxon>
        <taxon>Agaricomycetidae</taxon>
        <taxon>Agaricales</taxon>
        <taxon>Marasmiineae</taxon>
        <taxon>Omphalotaceae</taxon>
        <taxon>Collybiopsis</taxon>
        <taxon>Collybiopsis luxurians</taxon>
    </lineage>
</organism>
<reference evidence="3 4" key="1">
    <citation type="submission" date="2014-04" db="EMBL/GenBank/DDBJ databases">
        <title>Evolutionary Origins and Diversification of the Mycorrhizal Mutualists.</title>
        <authorList>
            <consortium name="DOE Joint Genome Institute"/>
            <consortium name="Mycorrhizal Genomics Consortium"/>
            <person name="Kohler A."/>
            <person name="Kuo A."/>
            <person name="Nagy L.G."/>
            <person name="Floudas D."/>
            <person name="Copeland A."/>
            <person name="Barry K.W."/>
            <person name="Cichocki N."/>
            <person name="Veneault-Fourrey C."/>
            <person name="LaButti K."/>
            <person name="Lindquist E.A."/>
            <person name="Lipzen A."/>
            <person name="Lundell T."/>
            <person name="Morin E."/>
            <person name="Murat C."/>
            <person name="Riley R."/>
            <person name="Ohm R."/>
            <person name="Sun H."/>
            <person name="Tunlid A."/>
            <person name="Henrissat B."/>
            <person name="Grigoriev I.V."/>
            <person name="Hibbett D.S."/>
            <person name="Martin F."/>
        </authorList>
    </citation>
    <scope>NUCLEOTIDE SEQUENCE [LARGE SCALE GENOMIC DNA]</scope>
    <source>
        <strain evidence="3 4">FD-317 M1</strain>
    </source>
</reference>
<feature type="transmembrane region" description="Helical" evidence="1">
    <location>
        <begin position="124"/>
        <end position="148"/>
    </location>
</feature>
<dbReference type="OrthoDB" id="2884999at2759"/>
<dbReference type="HOGENOM" id="CLU_046025_5_0_1"/>
<evidence type="ECO:0000256" key="1">
    <source>
        <dbReference type="SAM" id="Phobius"/>
    </source>
</evidence>
<evidence type="ECO:0000313" key="4">
    <source>
        <dbReference type="Proteomes" id="UP000053593"/>
    </source>
</evidence>
<feature type="domain" description="DUF6534" evidence="2">
    <location>
        <begin position="175"/>
        <end position="263"/>
    </location>
</feature>
<evidence type="ECO:0000259" key="2">
    <source>
        <dbReference type="Pfam" id="PF20152"/>
    </source>
</evidence>
<keyword evidence="1" id="KW-0472">Membrane</keyword>
<protein>
    <recommendedName>
        <fullName evidence="2">DUF6534 domain-containing protein</fullName>
    </recommendedName>
</protein>
<name>A0A0D0BHA4_9AGAR</name>
<feature type="transmembrane region" description="Helical" evidence="1">
    <location>
        <begin position="168"/>
        <end position="189"/>
    </location>
</feature>
<dbReference type="Pfam" id="PF20152">
    <property type="entry name" value="DUF6534"/>
    <property type="match status" value="1"/>
</dbReference>
<evidence type="ECO:0000313" key="3">
    <source>
        <dbReference type="EMBL" id="KIK63375.1"/>
    </source>
</evidence>
<dbReference type="EMBL" id="KN834764">
    <property type="protein sequence ID" value="KIK63375.1"/>
    <property type="molecule type" value="Genomic_DNA"/>
</dbReference>
<dbReference type="PANTHER" id="PTHR40465:SF1">
    <property type="entry name" value="DUF6534 DOMAIN-CONTAINING PROTEIN"/>
    <property type="match status" value="1"/>
</dbReference>
<keyword evidence="1" id="KW-0812">Transmembrane</keyword>
<feature type="transmembrane region" description="Helical" evidence="1">
    <location>
        <begin position="87"/>
        <end position="112"/>
    </location>
</feature>
<keyword evidence="1" id="KW-1133">Transmembrane helix</keyword>
<proteinExistence type="predicted"/>
<dbReference type="InterPro" id="IPR045339">
    <property type="entry name" value="DUF6534"/>
</dbReference>
<dbReference type="Proteomes" id="UP000053593">
    <property type="component" value="Unassembled WGS sequence"/>
</dbReference>
<feature type="transmembrane region" description="Helical" evidence="1">
    <location>
        <begin position="237"/>
        <end position="258"/>
    </location>
</feature>
<sequence length="307" mass="34476">MALDSVPFALGPTYGAYYWSAILCTSFWAITCIQVFIYFMRYPKDSRLFKFMVFSIWALDTVHNAMIVAGVYIYLVPNFGDFQSFLTIIPIMLLEFLFQVLASTVTQGFFVWRIFQLTKSSAIKWLPVAIWIPFALLQIALCLSYMIIGLRAPTILTLSSHPIYVVSITYLVAASAVDLTLSLVITLILHRRSSGTQISSTSSMLKKLIIISINNGLWTAIFAILDLILYVVYPTTALYLIFDYMMCSLYTNTLLANLNARDYVASNLVPTVSLPGKSIPSHSSQSQDPLESTVGFSIHSEIEMKRI</sequence>
<accession>A0A0D0BHA4</accession>
<feature type="transmembrane region" description="Helical" evidence="1">
    <location>
        <begin position="16"/>
        <end position="39"/>
    </location>
</feature>
<keyword evidence="4" id="KW-1185">Reference proteome</keyword>
<feature type="transmembrane region" description="Helical" evidence="1">
    <location>
        <begin position="51"/>
        <end position="75"/>
    </location>
</feature>
<dbReference type="PANTHER" id="PTHR40465">
    <property type="entry name" value="CHROMOSOME 1, WHOLE GENOME SHOTGUN SEQUENCE"/>
    <property type="match status" value="1"/>
</dbReference>